<dbReference type="PANTHER" id="PTHR30006:SF2">
    <property type="entry name" value="ABC TRANSPORTER SUBSTRATE-BINDING PROTEIN"/>
    <property type="match status" value="1"/>
</dbReference>
<dbReference type="AlphaFoldDB" id="A0A369BHN3"/>
<dbReference type="OrthoDB" id="179400at2"/>
<protein>
    <submittedName>
        <fullName evidence="2">ABC-type Fe3+ transport system substrate-binding protein</fullName>
    </submittedName>
</protein>
<evidence type="ECO:0000313" key="2">
    <source>
        <dbReference type="EMBL" id="RCX21070.1"/>
    </source>
</evidence>
<dbReference type="EMBL" id="QPJT01000001">
    <property type="protein sequence ID" value="RCX21070.1"/>
    <property type="molecule type" value="Genomic_DNA"/>
</dbReference>
<sequence length="403" mass="45423">MKINSETKIGEILAQYPETLEVFNVNGFAADSPKALIEFLGGDWRLSSVLKARRLNMELFIQMLEEKIAGNEGVFDSCAEEGRIRRLDFLGYTVCPLKHTFRECFDAVLDKYRRETGRGFDCYVPSGCGGDDAYEEIWKSQSIDDLPGAIASIGFGDFFRKEFVDRFIDKGCFKAPERKEINADFAGMGLEDPDGCYTIYSVFPYIIMVDKKKLGNLPMPCKWDDLLKPVYRNNIIIGGSADDISEVLLLYLYKKHGDKGVELLARNVRDAWHAAKMAKVAGTSSTEGAAVYVMPWFFARSCPRTDVVSIVWPEDGALISPFYLLVKEDRGADLQIITDFVMGEELGQKSANSFFPVLNSEADNRLPENAAFQWLGWDYIKSNSMDTLKEHVKKIFAEHWVGG</sequence>
<reference evidence="2 3" key="1">
    <citation type="submission" date="2018-07" db="EMBL/GenBank/DDBJ databases">
        <title>Genomic Encyclopedia of Type Strains, Phase IV (KMG-IV): sequencing the most valuable type-strain genomes for metagenomic binning, comparative biology and taxonomic classification.</title>
        <authorList>
            <person name="Goeker M."/>
        </authorList>
    </citation>
    <scope>NUCLEOTIDE SEQUENCE [LARGE SCALE GENOMIC DNA]</scope>
    <source>
        <strain evidence="2 3">DSM 27016</strain>
    </source>
</reference>
<dbReference type="SUPFAM" id="SSF140683">
    <property type="entry name" value="SP0561-like"/>
    <property type="match status" value="1"/>
</dbReference>
<dbReference type="Gene3D" id="3.40.190.10">
    <property type="entry name" value="Periplasmic binding protein-like II"/>
    <property type="match status" value="2"/>
</dbReference>
<keyword evidence="3" id="KW-1185">Reference proteome</keyword>
<name>A0A369BHN3_9FIRM</name>
<proteinExistence type="predicted"/>
<dbReference type="SUPFAM" id="SSF53850">
    <property type="entry name" value="Periplasmic binding protein-like II"/>
    <property type="match status" value="1"/>
</dbReference>
<organism evidence="2 3">
    <name type="scientific">Anaerobacterium chartisolvens</name>
    <dbReference type="NCBI Taxonomy" id="1297424"/>
    <lineage>
        <taxon>Bacteria</taxon>
        <taxon>Bacillati</taxon>
        <taxon>Bacillota</taxon>
        <taxon>Clostridia</taxon>
        <taxon>Eubacteriales</taxon>
        <taxon>Oscillospiraceae</taxon>
        <taxon>Anaerobacterium</taxon>
    </lineage>
</organism>
<keyword evidence="1" id="KW-0732">Signal</keyword>
<comment type="caution">
    <text evidence="2">The sequence shown here is derived from an EMBL/GenBank/DDBJ whole genome shotgun (WGS) entry which is preliminary data.</text>
</comment>
<gene>
    <name evidence="2" type="ORF">DFR58_101280</name>
</gene>
<dbReference type="Pfam" id="PF13343">
    <property type="entry name" value="SBP_bac_6"/>
    <property type="match status" value="1"/>
</dbReference>
<dbReference type="Proteomes" id="UP000253034">
    <property type="component" value="Unassembled WGS sequence"/>
</dbReference>
<dbReference type="PANTHER" id="PTHR30006">
    <property type="entry name" value="THIAMINE-BINDING PERIPLASMIC PROTEIN-RELATED"/>
    <property type="match status" value="1"/>
</dbReference>
<dbReference type="RefSeq" id="WP_114296010.1">
    <property type="nucleotide sequence ID" value="NZ_QPJT01000001.1"/>
</dbReference>
<dbReference type="Gene3D" id="1.10.3910.10">
    <property type="entry name" value="SP0561-like"/>
    <property type="match status" value="1"/>
</dbReference>
<accession>A0A369BHN3</accession>
<dbReference type="InterPro" id="IPR038062">
    <property type="entry name" value="ScdA-like_N_sf"/>
</dbReference>
<evidence type="ECO:0000256" key="1">
    <source>
        <dbReference type="ARBA" id="ARBA00022729"/>
    </source>
</evidence>
<evidence type="ECO:0000313" key="3">
    <source>
        <dbReference type="Proteomes" id="UP000253034"/>
    </source>
</evidence>